<sequence>MQELNTQAAQWHGYSPSPGQHACTCPPTACGGAVVIRTEPCRFHDMHPWAQFAHAAADCPGPPVTSPGRRKARRMSTMAYLRNLLTRRAKPAPTDEPNDNQPNDGESSCESFMWEHGDLWRCRNCDTVNSTEEDQRCQACDTPAPTQR</sequence>
<feature type="region of interest" description="Disordered" evidence="1">
    <location>
        <begin position="86"/>
        <end position="110"/>
    </location>
</feature>
<feature type="compositionally biased region" description="Polar residues" evidence="1">
    <location>
        <begin position="99"/>
        <end position="110"/>
    </location>
</feature>
<evidence type="ECO:0000313" key="2">
    <source>
        <dbReference type="EMBL" id="OEJ20925.1"/>
    </source>
</evidence>
<dbReference type="EMBL" id="MEHK01000006">
    <property type="protein sequence ID" value="OEJ20925.1"/>
    <property type="molecule type" value="Genomic_DNA"/>
</dbReference>
<comment type="caution">
    <text evidence="2">The sequence shown here is derived from an EMBL/GenBank/DDBJ whole genome shotgun (WGS) entry which is preliminary data.</text>
</comment>
<reference evidence="2 3" key="1">
    <citation type="submission" date="2016-08" db="EMBL/GenBank/DDBJ databases">
        <title>The complete genome of Streptomyces subrutilus 10-1-1.</title>
        <authorList>
            <person name="Chen X."/>
        </authorList>
    </citation>
    <scope>NUCLEOTIDE SEQUENCE [LARGE SCALE GENOMIC DNA]</scope>
    <source>
        <strain evidence="2 3">10-1-1</strain>
        <plasmid evidence="3">pacmp2</plasmid>
    </source>
</reference>
<geneLocation type="plasmid" evidence="3">
    <name>pacmp2</name>
</geneLocation>
<protein>
    <recommendedName>
        <fullName evidence="4">RanBP2-type domain-containing protein</fullName>
    </recommendedName>
</protein>
<dbReference type="AlphaFoldDB" id="A0A1E5NXH1"/>
<keyword evidence="3" id="KW-1185">Reference proteome</keyword>
<evidence type="ECO:0000256" key="1">
    <source>
        <dbReference type="SAM" id="MobiDB-lite"/>
    </source>
</evidence>
<accession>A0A1E5NXH1</accession>
<gene>
    <name evidence="2" type="ORF">BGK67_35410</name>
</gene>
<evidence type="ECO:0008006" key="4">
    <source>
        <dbReference type="Google" id="ProtNLM"/>
    </source>
</evidence>
<organism evidence="2 3">
    <name type="scientific">Streptomyces subrutilus</name>
    <dbReference type="NCBI Taxonomy" id="36818"/>
    <lineage>
        <taxon>Bacteria</taxon>
        <taxon>Bacillati</taxon>
        <taxon>Actinomycetota</taxon>
        <taxon>Actinomycetes</taxon>
        <taxon>Kitasatosporales</taxon>
        <taxon>Streptomycetaceae</taxon>
        <taxon>Streptomyces</taxon>
    </lineage>
</organism>
<dbReference type="Proteomes" id="UP000095705">
    <property type="component" value="Plasmid pACMP2"/>
</dbReference>
<name>A0A1E5NXH1_9ACTN</name>
<evidence type="ECO:0000313" key="3">
    <source>
        <dbReference type="Proteomes" id="UP000095705"/>
    </source>
</evidence>
<proteinExistence type="predicted"/>
<keyword evidence="2" id="KW-0614">Plasmid</keyword>